<dbReference type="EMBL" id="FQVE01000003">
    <property type="protein sequence ID" value="SHF71509.1"/>
    <property type="molecule type" value="Genomic_DNA"/>
</dbReference>
<accession>A0A1M5DX21</accession>
<organism evidence="2 3">
    <name type="scientific">Chryseobacterium vrystaatense</name>
    <dbReference type="NCBI Taxonomy" id="307480"/>
    <lineage>
        <taxon>Bacteria</taxon>
        <taxon>Pseudomonadati</taxon>
        <taxon>Bacteroidota</taxon>
        <taxon>Flavobacteriia</taxon>
        <taxon>Flavobacteriales</taxon>
        <taxon>Weeksellaceae</taxon>
        <taxon>Chryseobacterium group</taxon>
        <taxon>Chryseobacterium</taxon>
    </lineage>
</organism>
<evidence type="ECO:0000313" key="2">
    <source>
        <dbReference type="EMBL" id="SHF71509.1"/>
    </source>
</evidence>
<keyword evidence="1" id="KW-0812">Transmembrane</keyword>
<gene>
    <name evidence="2" type="ORF">SAMN02787073_2743</name>
</gene>
<keyword evidence="1" id="KW-1133">Transmembrane helix</keyword>
<dbReference type="AlphaFoldDB" id="A0A1M5DX21"/>
<proteinExistence type="predicted"/>
<sequence length="131" mass="15522">MKIKEAYYFSYYTLHKAWSKNDSPFLSNDFRADICLIALKVWIFMTIDAYLSVVLNIKSKLSITDLRGIIPVVMAIGMTLYFFTLSNKWKSYFEVFDNWPKRKRRTGYTIVWCLVIFILVNLIFSVELMKS</sequence>
<protein>
    <submittedName>
        <fullName evidence="2">Uncharacterized protein</fullName>
    </submittedName>
</protein>
<name>A0A1M5DX21_9FLAO</name>
<reference evidence="3" key="1">
    <citation type="submission" date="2016-11" db="EMBL/GenBank/DDBJ databases">
        <authorList>
            <person name="Varghese N."/>
            <person name="Submissions S."/>
        </authorList>
    </citation>
    <scope>NUCLEOTIDE SEQUENCE [LARGE SCALE GENOMIC DNA]</scope>
    <source>
        <strain evidence="3">YR203</strain>
    </source>
</reference>
<dbReference type="Proteomes" id="UP000184108">
    <property type="component" value="Unassembled WGS sequence"/>
</dbReference>
<feature type="transmembrane region" description="Helical" evidence="1">
    <location>
        <begin position="69"/>
        <end position="86"/>
    </location>
</feature>
<evidence type="ECO:0000256" key="1">
    <source>
        <dbReference type="SAM" id="Phobius"/>
    </source>
</evidence>
<keyword evidence="1" id="KW-0472">Membrane</keyword>
<feature type="transmembrane region" description="Helical" evidence="1">
    <location>
        <begin position="34"/>
        <end position="57"/>
    </location>
</feature>
<evidence type="ECO:0000313" key="3">
    <source>
        <dbReference type="Proteomes" id="UP000184108"/>
    </source>
</evidence>
<feature type="transmembrane region" description="Helical" evidence="1">
    <location>
        <begin position="107"/>
        <end position="126"/>
    </location>
</feature>
<dbReference type="RefSeq" id="WP_073174149.1">
    <property type="nucleotide sequence ID" value="NZ_FQVE01000003.1"/>
</dbReference>